<dbReference type="OrthoDB" id="2435534at2759"/>
<sequence length="126" mass="13607">MDPKQNVHKDTPIVQHQSLAQPAVISENVGTSHPSTAIHHNAASGSAPVPFTTTDASGYPDKRDGLAAHSPPTALQDPHAHHKHHQVQGVPHGHKDTSIGQPMIEIQERFKDPELPLETAVPNFIK</sequence>
<reference evidence="2" key="1">
    <citation type="journal article" date="2020" name="Fungal Divers.">
        <title>Resolving the Mortierellaceae phylogeny through synthesis of multi-gene phylogenetics and phylogenomics.</title>
        <authorList>
            <person name="Vandepol N."/>
            <person name="Liber J."/>
            <person name="Desiro A."/>
            <person name="Na H."/>
            <person name="Kennedy M."/>
            <person name="Barry K."/>
            <person name="Grigoriev I.V."/>
            <person name="Miller A.N."/>
            <person name="O'Donnell K."/>
            <person name="Stajich J.E."/>
            <person name="Bonito G."/>
        </authorList>
    </citation>
    <scope>NUCLEOTIDE SEQUENCE</scope>
    <source>
        <strain evidence="2">CK1249</strain>
    </source>
</reference>
<gene>
    <name evidence="2" type="ORF">BGZ70_000403</name>
</gene>
<dbReference type="AlphaFoldDB" id="A0A9P6IYA5"/>
<evidence type="ECO:0000256" key="1">
    <source>
        <dbReference type="SAM" id="MobiDB-lite"/>
    </source>
</evidence>
<comment type="caution">
    <text evidence="2">The sequence shown here is derived from an EMBL/GenBank/DDBJ whole genome shotgun (WGS) entry which is preliminary data.</text>
</comment>
<feature type="region of interest" description="Disordered" evidence="1">
    <location>
        <begin position="1"/>
        <end position="98"/>
    </location>
</feature>
<dbReference type="EMBL" id="JAAAHY010001075">
    <property type="protein sequence ID" value="KAF9952982.1"/>
    <property type="molecule type" value="Genomic_DNA"/>
</dbReference>
<feature type="compositionally biased region" description="Basic and acidic residues" evidence="1">
    <location>
        <begin position="1"/>
        <end position="11"/>
    </location>
</feature>
<protein>
    <submittedName>
        <fullName evidence="2">Uncharacterized protein</fullName>
    </submittedName>
</protein>
<proteinExistence type="predicted"/>
<keyword evidence="3" id="KW-1185">Reference proteome</keyword>
<dbReference type="Proteomes" id="UP000738359">
    <property type="component" value="Unassembled WGS sequence"/>
</dbReference>
<accession>A0A9P6IYA5</accession>
<evidence type="ECO:0000313" key="2">
    <source>
        <dbReference type="EMBL" id="KAF9952982.1"/>
    </source>
</evidence>
<name>A0A9P6IYA5_MORAP</name>
<evidence type="ECO:0000313" key="3">
    <source>
        <dbReference type="Proteomes" id="UP000738359"/>
    </source>
</evidence>
<organism evidence="2 3">
    <name type="scientific">Mortierella alpina</name>
    <name type="common">Oleaginous fungus</name>
    <name type="synonym">Mortierella renispora</name>
    <dbReference type="NCBI Taxonomy" id="64518"/>
    <lineage>
        <taxon>Eukaryota</taxon>
        <taxon>Fungi</taxon>
        <taxon>Fungi incertae sedis</taxon>
        <taxon>Mucoromycota</taxon>
        <taxon>Mortierellomycotina</taxon>
        <taxon>Mortierellomycetes</taxon>
        <taxon>Mortierellales</taxon>
        <taxon>Mortierellaceae</taxon>
        <taxon>Mortierella</taxon>
    </lineage>
</organism>